<dbReference type="EMBL" id="MU004301">
    <property type="protein sequence ID" value="KAF2660197.1"/>
    <property type="molecule type" value="Genomic_DNA"/>
</dbReference>
<feature type="compositionally biased region" description="Low complexity" evidence="1">
    <location>
        <begin position="123"/>
        <end position="134"/>
    </location>
</feature>
<feature type="compositionally biased region" description="Basic and acidic residues" evidence="1">
    <location>
        <begin position="63"/>
        <end position="77"/>
    </location>
</feature>
<dbReference type="Proteomes" id="UP000799324">
    <property type="component" value="Unassembled WGS sequence"/>
</dbReference>
<feature type="compositionally biased region" description="Pro residues" evidence="1">
    <location>
        <begin position="101"/>
        <end position="110"/>
    </location>
</feature>
<reference evidence="2" key="1">
    <citation type="journal article" date="2020" name="Stud. Mycol.">
        <title>101 Dothideomycetes genomes: a test case for predicting lifestyles and emergence of pathogens.</title>
        <authorList>
            <person name="Haridas S."/>
            <person name="Albert R."/>
            <person name="Binder M."/>
            <person name="Bloem J."/>
            <person name="Labutti K."/>
            <person name="Salamov A."/>
            <person name="Andreopoulos B."/>
            <person name="Baker S."/>
            <person name="Barry K."/>
            <person name="Bills G."/>
            <person name="Bluhm B."/>
            <person name="Cannon C."/>
            <person name="Castanera R."/>
            <person name="Culley D."/>
            <person name="Daum C."/>
            <person name="Ezra D."/>
            <person name="Gonzalez J."/>
            <person name="Henrissat B."/>
            <person name="Kuo A."/>
            <person name="Liang C."/>
            <person name="Lipzen A."/>
            <person name="Lutzoni F."/>
            <person name="Magnuson J."/>
            <person name="Mondo S."/>
            <person name="Nolan M."/>
            <person name="Ohm R."/>
            <person name="Pangilinan J."/>
            <person name="Park H.-J."/>
            <person name="Ramirez L."/>
            <person name="Alfaro M."/>
            <person name="Sun H."/>
            <person name="Tritt A."/>
            <person name="Yoshinaga Y."/>
            <person name="Zwiers L.-H."/>
            <person name="Turgeon B."/>
            <person name="Goodwin S."/>
            <person name="Spatafora J."/>
            <person name="Crous P."/>
            <person name="Grigoriev I."/>
        </authorList>
    </citation>
    <scope>NUCLEOTIDE SEQUENCE</scope>
    <source>
        <strain evidence="2">CBS 122681</strain>
    </source>
</reference>
<feature type="region of interest" description="Disordered" evidence="1">
    <location>
        <begin position="32"/>
        <end position="77"/>
    </location>
</feature>
<accession>A0A6A6TLW7</accession>
<dbReference type="AlphaFoldDB" id="A0A6A6TLW7"/>
<keyword evidence="3" id="KW-1185">Reference proteome</keyword>
<name>A0A6A6TLW7_9PLEO</name>
<feature type="region of interest" description="Disordered" evidence="1">
    <location>
        <begin position="92"/>
        <end position="143"/>
    </location>
</feature>
<evidence type="ECO:0000313" key="2">
    <source>
        <dbReference type="EMBL" id="KAF2660197.1"/>
    </source>
</evidence>
<feature type="compositionally biased region" description="Basic and acidic residues" evidence="1">
    <location>
        <begin position="36"/>
        <end position="54"/>
    </location>
</feature>
<sequence length="385" mass="44097">MDRAQPSDDAAQLQQFADKILALQLQYQFDKELEDEQQRGRRELRPHLPRDAPASRRPAGDPMPHHSEGQDKGAHEMKGLKKMKIDEVLDNVEDSSRPKTPHPPPPPSLPAAPRSSKRSLDGTPIPTSSTSLPGPSTPNPPYLIPSLHNTTIIGRLYLHHHNFPEPVPSPYDDYTRTRIIAGPLAKCDIATLNRTLNILAFFTATSPDSQKLVNDTIDACGLQLQMGDGWLVTFHRHTTTGALTAFVDLDHEYHNNPAVIQRKKDEEKEELALERWKDRVLTDRRMLENRKEARLRAEGRGMEWDFGRGCPRFFDGGAYLDYSEWVLEEARRMERGPKMGIAELVEEKERRRKRGEERERERERQKEKDKGEEKETETGEEKKKG</sequence>
<gene>
    <name evidence="2" type="ORF">K491DRAFT_774941</name>
</gene>
<feature type="region of interest" description="Disordered" evidence="1">
    <location>
        <begin position="339"/>
        <end position="385"/>
    </location>
</feature>
<evidence type="ECO:0000256" key="1">
    <source>
        <dbReference type="SAM" id="MobiDB-lite"/>
    </source>
</evidence>
<evidence type="ECO:0000313" key="3">
    <source>
        <dbReference type="Proteomes" id="UP000799324"/>
    </source>
</evidence>
<feature type="compositionally biased region" description="Basic and acidic residues" evidence="1">
    <location>
        <begin position="345"/>
        <end position="385"/>
    </location>
</feature>
<organism evidence="2 3">
    <name type="scientific">Lophiostoma macrostomum CBS 122681</name>
    <dbReference type="NCBI Taxonomy" id="1314788"/>
    <lineage>
        <taxon>Eukaryota</taxon>
        <taxon>Fungi</taxon>
        <taxon>Dikarya</taxon>
        <taxon>Ascomycota</taxon>
        <taxon>Pezizomycotina</taxon>
        <taxon>Dothideomycetes</taxon>
        <taxon>Pleosporomycetidae</taxon>
        <taxon>Pleosporales</taxon>
        <taxon>Lophiostomataceae</taxon>
        <taxon>Lophiostoma</taxon>
    </lineage>
</organism>
<proteinExistence type="predicted"/>
<protein>
    <submittedName>
        <fullName evidence="2">Uncharacterized protein</fullName>
    </submittedName>
</protein>